<dbReference type="AlphaFoldDB" id="A0A182J5C5"/>
<accession>A0A182J5C5</accession>
<dbReference type="EnsemblMetazoa" id="AATE011670-RA">
    <property type="protein sequence ID" value="AATE011670-PA.1"/>
    <property type="gene ID" value="AATE011670"/>
</dbReference>
<organism evidence="1">
    <name type="scientific">Anopheles atroparvus</name>
    <name type="common">European mosquito</name>
    <dbReference type="NCBI Taxonomy" id="41427"/>
    <lineage>
        <taxon>Eukaryota</taxon>
        <taxon>Metazoa</taxon>
        <taxon>Ecdysozoa</taxon>
        <taxon>Arthropoda</taxon>
        <taxon>Hexapoda</taxon>
        <taxon>Insecta</taxon>
        <taxon>Pterygota</taxon>
        <taxon>Neoptera</taxon>
        <taxon>Endopterygota</taxon>
        <taxon>Diptera</taxon>
        <taxon>Nematocera</taxon>
        <taxon>Culicoidea</taxon>
        <taxon>Culicidae</taxon>
        <taxon>Anophelinae</taxon>
        <taxon>Anopheles</taxon>
    </lineage>
</organism>
<dbReference type="VEuPathDB" id="VectorBase:AATE011670"/>
<protein>
    <submittedName>
        <fullName evidence="1">Uncharacterized protein</fullName>
    </submittedName>
</protein>
<evidence type="ECO:0000313" key="1">
    <source>
        <dbReference type="EnsemblMetazoa" id="AATE011670-PA.1"/>
    </source>
</evidence>
<name>A0A182J5C5_ANOAO</name>
<reference evidence="1" key="1">
    <citation type="submission" date="2022-08" db="UniProtKB">
        <authorList>
            <consortium name="EnsemblMetazoa"/>
        </authorList>
    </citation>
    <scope>IDENTIFICATION</scope>
    <source>
        <strain evidence="1">EBRO</strain>
    </source>
</reference>
<sequence>MSEFFGNKSQCSKLSYALCEILSTVETRKSSLTKAKRMETAGNVACAAVSVLVVVVSAVVVVVGAGVDVVVALMGGDGGWIISWPSEKLLLILIGTPVETTTARAVLSVSPGDLLQAVHQNNAIDVALVLDQPFDVIVLERYGFALDYDLRIRFNEALDDPSIRAHHHLLLLLRLLLIHVDSVVINICAVVFVLLGGFEKRRRRLESRGRRVFRLARCGGLIAVCQWKQAFHCLLHLPLLLLDRGLLANEPLRVVLTGTGVLLLLLLFAGSNAIAAMSVTSGSTGTRAITTVCLRSVVV</sequence>
<proteinExistence type="predicted"/>